<dbReference type="Proteomes" id="UP000319424">
    <property type="component" value="Unassembled WGS sequence"/>
</dbReference>
<dbReference type="InterPro" id="IPR050491">
    <property type="entry name" value="AmpC-like"/>
</dbReference>
<dbReference type="Pfam" id="PF00144">
    <property type="entry name" value="Beta-lactamase"/>
    <property type="match status" value="1"/>
</dbReference>
<feature type="signal peptide" evidence="2">
    <location>
        <begin position="1"/>
        <end position="26"/>
    </location>
</feature>
<gene>
    <name evidence="4" type="ORF">FL857_09995</name>
</gene>
<dbReference type="PANTHER" id="PTHR46825">
    <property type="entry name" value="D-ALANYL-D-ALANINE-CARBOXYPEPTIDASE/ENDOPEPTIDASE AMPH"/>
    <property type="match status" value="1"/>
</dbReference>
<sequence length="607" mass="68735">MKKKIFFSCCISLVFVILFTNSFVFATEKTTDYESMIDDVADAYVGKSVPGACVIVSEHGEIVFSKAYGYADLEKNIPMDFENTVFEWGSISKTFIWVSVMQLVEEGKIDLEEDIRNYLPKGFLKNLHYDKPVTMLNLMNHTAGFEDEIVNIRYFEKERELSLVEVLSSHQPEQVFPPGEISAYSNWGAALAGLIVERVSGQNYKEYVNEHILKPLDMNSTSIGPFQDDNPSILEGKAVGYSFSKKKFKKEPSMYLRMYPAGGMNGSVGDLLKYSHELAKDYDKGSLLFDTPRTKKEMFTETYRSFGANAGLSHGFWQYACNSEMLGHEGGTYGFKTQMWIEPKNERTILILTNVMETEFCSKIMEKIAYKETTERKIKGDSELNMLNGDYCPARSASKNVGKIQGKIQMISIKKTNDNRLCLTMPFRDKKQYYEQINSNIFFCKEASPEEKILAFKIADGKVQSLSFRLAHDYIPATKTQGKTGFLIGFGIYVLATILFLILLMVQAISILRNRKNHMQPHILLSASGTILGVSGIIGMIHWFSIYEILAHELMIVATVGWCFGIIGILCGGYMYFKEKNIKSCGLLLAFMIQLFSAYYLGFLTIV</sequence>
<dbReference type="RefSeq" id="WP_144398698.1">
    <property type="nucleotide sequence ID" value="NZ_VJXW01000018.1"/>
</dbReference>
<feature type="transmembrane region" description="Helical" evidence="1">
    <location>
        <begin position="584"/>
        <end position="606"/>
    </location>
</feature>
<comment type="caution">
    <text evidence="4">The sequence shown here is derived from an EMBL/GenBank/DDBJ whole genome shotgun (WGS) entry which is preliminary data.</text>
</comment>
<dbReference type="OrthoDB" id="9797709at2"/>
<dbReference type="InterPro" id="IPR001466">
    <property type="entry name" value="Beta-lactam-related"/>
</dbReference>
<reference evidence="4 5" key="1">
    <citation type="submission" date="2019-07" db="EMBL/GenBank/DDBJ databases">
        <title>Criibacterium bergeronii gen. nov., sp. nov. isolated from human clinical samples.</title>
        <authorList>
            <person name="Maheux A.F."/>
            <person name="Boudreau D.K."/>
            <person name="Berube E."/>
            <person name="Brodeur S."/>
            <person name="Bernard K.A."/>
            <person name="Abed J.Y."/>
            <person name="Ducrey E."/>
            <person name="Guay E.F."/>
            <person name="Raymond F."/>
            <person name="Corbeil J."/>
            <person name="Domingo M.-C."/>
            <person name="Roy P.H."/>
            <person name="Boissinot M."/>
            <person name="Tocheva E.I."/>
            <person name="Omar R.F."/>
        </authorList>
    </citation>
    <scope>NUCLEOTIDE SEQUENCE [LARGE SCALE GENOMIC DNA]</scope>
    <source>
        <strain evidence="4 5">CCRI-24246</strain>
    </source>
</reference>
<feature type="transmembrane region" description="Helical" evidence="1">
    <location>
        <begin position="486"/>
        <end position="511"/>
    </location>
</feature>
<dbReference type="InterPro" id="IPR012338">
    <property type="entry name" value="Beta-lactam/transpept-like"/>
</dbReference>
<keyword evidence="2" id="KW-0732">Signal</keyword>
<keyword evidence="1" id="KW-0812">Transmembrane</keyword>
<evidence type="ECO:0000313" key="5">
    <source>
        <dbReference type="Proteomes" id="UP000319424"/>
    </source>
</evidence>
<evidence type="ECO:0000256" key="1">
    <source>
        <dbReference type="SAM" id="Phobius"/>
    </source>
</evidence>
<accession>A0A552UZ35</accession>
<feature type="transmembrane region" description="Helical" evidence="1">
    <location>
        <begin position="556"/>
        <end position="577"/>
    </location>
</feature>
<dbReference type="AlphaFoldDB" id="A0A552UZ35"/>
<dbReference type="Gene3D" id="3.40.710.10">
    <property type="entry name" value="DD-peptidase/beta-lactamase superfamily"/>
    <property type="match status" value="1"/>
</dbReference>
<feature type="chain" id="PRO_5022020315" evidence="2">
    <location>
        <begin position="27"/>
        <end position="607"/>
    </location>
</feature>
<proteinExistence type="predicted"/>
<evidence type="ECO:0000313" key="4">
    <source>
        <dbReference type="EMBL" id="TRW23484.1"/>
    </source>
</evidence>
<dbReference type="PANTHER" id="PTHR46825:SF9">
    <property type="entry name" value="BETA-LACTAMASE-RELATED DOMAIN-CONTAINING PROTEIN"/>
    <property type="match status" value="1"/>
</dbReference>
<dbReference type="EMBL" id="VJXW01000018">
    <property type="protein sequence ID" value="TRW23484.1"/>
    <property type="molecule type" value="Genomic_DNA"/>
</dbReference>
<evidence type="ECO:0000259" key="3">
    <source>
        <dbReference type="Pfam" id="PF00144"/>
    </source>
</evidence>
<organism evidence="4 5">
    <name type="scientific">Criibacterium bergeronii</name>
    <dbReference type="NCBI Taxonomy" id="1871336"/>
    <lineage>
        <taxon>Bacteria</taxon>
        <taxon>Bacillati</taxon>
        <taxon>Bacillota</taxon>
        <taxon>Clostridia</taxon>
        <taxon>Peptostreptococcales</taxon>
        <taxon>Filifactoraceae</taxon>
        <taxon>Criibacterium</taxon>
    </lineage>
</organism>
<evidence type="ECO:0000256" key="2">
    <source>
        <dbReference type="SAM" id="SignalP"/>
    </source>
</evidence>
<protein>
    <submittedName>
        <fullName evidence="4">Beta-lactamase family protein</fullName>
    </submittedName>
</protein>
<feature type="domain" description="Beta-lactamase-related" evidence="3">
    <location>
        <begin position="38"/>
        <end position="358"/>
    </location>
</feature>
<keyword evidence="1" id="KW-1133">Transmembrane helix</keyword>
<dbReference type="SUPFAM" id="SSF56601">
    <property type="entry name" value="beta-lactamase/transpeptidase-like"/>
    <property type="match status" value="1"/>
</dbReference>
<name>A0A552UZ35_9FIRM</name>
<feature type="transmembrane region" description="Helical" evidence="1">
    <location>
        <begin position="523"/>
        <end position="544"/>
    </location>
</feature>
<keyword evidence="1" id="KW-0472">Membrane</keyword>